<protein>
    <submittedName>
        <fullName evidence="1">Uncharacterized protein</fullName>
    </submittedName>
</protein>
<evidence type="ECO:0000313" key="2">
    <source>
        <dbReference type="Proteomes" id="UP001055658"/>
    </source>
</evidence>
<accession>A0ABY4VGT1</accession>
<gene>
    <name evidence="1" type="ORF">MJO52_09180</name>
</gene>
<dbReference type="RefSeq" id="WP_252085638.1">
    <property type="nucleotide sequence ID" value="NZ_CP092418.1"/>
</dbReference>
<name>A0ABY4VGT1_9GAMM</name>
<proteinExistence type="predicted"/>
<sequence length="112" mass="12460">MGKIIKDVTFRNGEKATMFKHANGYWHCPVCGSPELGSPAYLEDGSGSFQICSCGFEFGFDDEPSASGTKIDSVIGNWEVKRHRKLQYLSSKSDQYKELLTNLRCIGIELST</sequence>
<organism evidence="1 2">
    <name type="scientific">Microbulbifer variabilis</name>
    <dbReference type="NCBI Taxonomy" id="266805"/>
    <lineage>
        <taxon>Bacteria</taxon>
        <taxon>Pseudomonadati</taxon>
        <taxon>Pseudomonadota</taxon>
        <taxon>Gammaproteobacteria</taxon>
        <taxon>Cellvibrionales</taxon>
        <taxon>Microbulbiferaceae</taxon>
        <taxon>Microbulbifer</taxon>
    </lineage>
</organism>
<keyword evidence="2" id="KW-1185">Reference proteome</keyword>
<dbReference type="EMBL" id="CP092418">
    <property type="protein sequence ID" value="USD23292.1"/>
    <property type="molecule type" value="Genomic_DNA"/>
</dbReference>
<evidence type="ECO:0000313" key="1">
    <source>
        <dbReference type="EMBL" id="USD23292.1"/>
    </source>
</evidence>
<reference evidence="1" key="1">
    <citation type="submission" date="2022-02" db="EMBL/GenBank/DDBJ databases">
        <title>Coral-associated bacteria.</title>
        <authorList>
            <person name="Tang K."/>
            <person name="Wang X."/>
        </authorList>
    </citation>
    <scope>NUCLEOTIDE SEQUENCE</scope>
    <source>
        <strain evidence="1">SCSIO 43006</strain>
    </source>
</reference>
<dbReference type="Proteomes" id="UP001055658">
    <property type="component" value="Chromosome"/>
</dbReference>